<evidence type="ECO:0000313" key="2">
    <source>
        <dbReference type="EMBL" id="KIO33906.1"/>
    </source>
</evidence>
<dbReference type="EMBL" id="KN822945">
    <property type="protein sequence ID" value="KIO33906.1"/>
    <property type="molecule type" value="Genomic_DNA"/>
</dbReference>
<dbReference type="SUPFAM" id="SSF69118">
    <property type="entry name" value="AhpD-like"/>
    <property type="match status" value="1"/>
</dbReference>
<dbReference type="Gene3D" id="1.20.1290.10">
    <property type="entry name" value="AhpD-like"/>
    <property type="match status" value="1"/>
</dbReference>
<dbReference type="OrthoDB" id="5392202at2759"/>
<organism evidence="2 3">
    <name type="scientific">Tulasnella calospora MUT 4182</name>
    <dbReference type="NCBI Taxonomy" id="1051891"/>
    <lineage>
        <taxon>Eukaryota</taxon>
        <taxon>Fungi</taxon>
        <taxon>Dikarya</taxon>
        <taxon>Basidiomycota</taxon>
        <taxon>Agaricomycotina</taxon>
        <taxon>Agaricomycetes</taxon>
        <taxon>Cantharellales</taxon>
        <taxon>Tulasnellaceae</taxon>
        <taxon>Tulasnella</taxon>
    </lineage>
</organism>
<feature type="compositionally biased region" description="Basic and acidic residues" evidence="1">
    <location>
        <begin position="1"/>
        <end position="10"/>
    </location>
</feature>
<evidence type="ECO:0008006" key="4">
    <source>
        <dbReference type="Google" id="ProtNLM"/>
    </source>
</evidence>
<reference evidence="3" key="2">
    <citation type="submission" date="2015-01" db="EMBL/GenBank/DDBJ databases">
        <title>Evolutionary Origins and Diversification of the Mycorrhizal Mutualists.</title>
        <authorList>
            <consortium name="DOE Joint Genome Institute"/>
            <consortium name="Mycorrhizal Genomics Consortium"/>
            <person name="Kohler A."/>
            <person name="Kuo A."/>
            <person name="Nagy L.G."/>
            <person name="Floudas D."/>
            <person name="Copeland A."/>
            <person name="Barry K.W."/>
            <person name="Cichocki N."/>
            <person name="Veneault-Fourrey C."/>
            <person name="LaButti K."/>
            <person name="Lindquist E.A."/>
            <person name="Lipzen A."/>
            <person name="Lundell T."/>
            <person name="Morin E."/>
            <person name="Murat C."/>
            <person name="Riley R."/>
            <person name="Ohm R."/>
            <person name="Sun H."/>
            <person name="Tunlid A."/>
            <person name="Henrissat B."/>
            <person name="Grigoriev I.V."/>
            <person name="Hibbett D.S."/>
            <person name="Martin F."/>
        </authorList>
    </citation>
    <scope>NUCLEOTIDE SEQUENCE [LARGE SCALE GENOMIC DNA]</scope>
    <source>
        <strain evidence="3">MUT 4182</strain>
    </source>
</reference>
<evidence type="ECO:0000313" key="3">
    <source>
        <dbReference type="Proteomes" id="UP000054248"/>
    </source>
</evidence>
<name>A0A0C3QW14_9AGAM</name>
<gene>
    <name evidence="2" type="ORF">M407DRAFT_240814</name>
</gene>
<proteinExistence type="predicted"/>
<feature type="compositionally biased region" description="Basic and acidic residues" evidence="1">
    <location>
        <begin position="28"/>
        <end position="41"/>
    </location>
</feature>
<keyword evidence="3" id="KW-1185">Reference proteome</keyword>
<evidence type="ECO:0000256" key="1">
    <source>
        <dbReference type="SAM" id="MobiDB-lite"/>
    </source>
</evidence>
<dbReference type="AlphaFoldDB" id="A0A0C3QW14"/>
<protein>
    <recommendedName>
        <fullName evidence="4">Dol-P-Man:Man(5)GlcNAc(2)-PP-Dol alpha-1,3-mannosyltransferase</fullName>
    </recommendedName>
</protein>
<dbReference type="PANTHER" id="PTHR28180">
    <property type="entry name" value="CONSERVED MITOCHONDRIAL PROTEIN-RELATED"/>
    <property type="match status" value="1"/>
</dbReference>
<dbReference type="InterPro" id="IPR029032">
    <property type="entry name" value="AhpD-like"/>
</dbReference>
<feature type="region of interest" description="Disordered" evidence="1">
    <location>
        <begin position="1"/>
        <end position="61"/>
    </location>
</feature>
<dbReference type="PANTHER" id="PTHR28180:SF2">
    <property type="entry name" value="PEROXISOMAL PROTEIN 2"/>
    <property type="match status" value="1"/>
</dbReference>
<reference evidence="2 3" key="1">
    <citation type="submission" date="2014-04" db="EMBL/GenBank/DDBJ databases">
        <authorList>
            <consortium name="DOE Joint Genome Institute"/>
            <person name="Kuo A."/>
            <person name="Girlanda M."/>
            <person name="Perotto S."/>
            <person name="Kohler A."/>
            <person name="Nagy L.G."/>
            <person name="Floudas D."/>
            <person name="Copeland A."/>
            <person name="Barry K.W."/>
            <person name="Cichocki N."/>
            <person name="Veneault-Fourrey C."/>
            <person name="LaButti K."/>
            <person name="Lindquist E.A."/>
            <person name="Lipzen A."/>
            <person name="Lundell T."/>
            <person name="Morin E."/>
            <person name="Murat C."/>
            <person name="Sun H."/>
            <person name="Tunlid A."/>
            <person name="Henrissat B."/>
            <person name="Grigoriev I.V."/>
            <person name="Hibbett D.S."/>
            <person name="Martin F."/>
            <person name="Nordberg H.P."/>
            <person name="Cantor M.N."/>
            <person name="Hua S.X."/>
        </authorList>
    </citation>
    <scope>NUCLEOTIDE SEQUENCE [LARGE SCALE GENOMIC DNA]</scope>
    <source>
        <strain evidence="2 3">MUT 4182</strain>
    </source>
</reference>
<accession>A0A0C3QW14</accession>
<dbReference type="InterPro" id="IPR052999">
    <property type="entry name" value="PTS1_Protein"/>
</dbReference>
<dbReference type="STRING" id="1051891.A0A0C3QW14"/>
<dbReference type="HOGENOM" id="CLU_069193_0_0_1"/>
<sequence length="370" mass="39766">MLSHPDHGILHDATVPVDPDDAQPLVAERSRTTSTDHKDSTGHQPKQLKRDNKAASDSEAEMVNVKLSPTLKQLLSLRNPLPQPGPSAVALNKIFAQTLGDLRTSSKSSVQLNGSDSEGVLQSWVVVATTTLLTTNSPSTMGPLYHFVTRVSDHGLGPEASTDAAVPLQKKVERVALMREAGLKCAVLTGVPKVINTLGALREALESDVKSELDAAQFPRREVSSQETTRERGAALFESIYNPHSEKLLSKLGRSHPDFPGFIIEHAYGGVLSNPSPEPNSSHSFDTPLISRTLTSALAVACLRAQGGVGPQLISHVFGLLKAHHEGNQTPIEQWISTEEGAEWVLGTVDKLCDVVRESGDTTLQDSARL</sequence>
<dbReference type="Proteomes" id="UP000054248">
    <property type="component" value="Unassembled WGS sequence"/>
</dbReference>